<dbReference type="GO" id="GO:0006310">
    <property type="term" value="P:DNA recombination"/>
    <property type="evidence" value="ECO:0007669"/>
    <property type="project" value="UniProtKB-KW"/>
</dbReference>
<evidence type="ECO:0000256" key="3">
    <source>
        <dbReference type="ARBA" id="ARBA00023172"/>
    </source>
</evidence>
<dbReference type="Pfam" id="PF00589">
    <property type="entry name" value="Phage_integrase"/>
    <property type="match status" value="1"/>
</dbReference>
<dbReference type="InterPro" id="IPR010998">
    <property type="entry name" value="Integrase_recombinase_N"/>
</dbReference>
<dbReference type="InterPro" id="IPR011010">
    <property type="entry name" value="DNA_brk_join_enz"/>
</dbReference>
<dbReference type="PROSITE" id="PS51898">
    <property type="entry name" value="TYR_RECOMBINASE"/>
    <property type="match status" value="1"/>
</dbReference>
<feature type="domain" description="Tyr recombinase" evidence="4">
    <location>
        <begin position="175"/>
        <end position="372"/>
    </location>
</feature>
<proteinExistence type="inferred from homology"/>
<dbReference type="InterPro" id="IPR050090">
    <property type="entry name" value="Tyrosine_recombinase_XerCD"/>
</dbReference>
<dbReference type="PANTHER" id="PTHR30349">
    <property type="entry name" value="PHAGE INTEGRASE-RELATED"/>
    <property type="match status" value="1"/>
</dbReference>
<evidence type="ECO:0000256" key="2">
    <source>
        <dbReference type="ARBA" id="ARBA00023125"/>
    </source>
</evidence>
<dbReference type="KEGG" id="cuo:CUROG_04595"/>
<name>A0A5J6Z5P3_9CORY</name>
<dbReference type="InterPro" id="IPR002104">
    <property type="entry name" value="Integrase_catalytic"/>
</dbReference>
<comment type="similarity">
    <text evidence="1">Belongs to the 'phage' integrase family.</text>
</comment>
<reference evidence="6" key="1">
    <citation type="submission" date="2019-10" db="EMBL/GenBank/DDBJ databases">
        <title>Complete genome sequence of Corynebacterium urogenitalis DSM 108747, isolated from the genital tract of a cow.</title>
        <authorList>
            <person name="Ruckert C."/>
            <person name="Ballas P."/>
            <person name="Wagener K."/>
            <person name="Drillich M."/>
            <person name="Kaempfer P."/>
            <person name="Busse H.-J."/>
            <person name="Ehling-Schulz M."/>
        </authorList>
    </citation>
    <scope>NUCLEOTIDE SEQUENCE [LARGE SCALE GENOMIC DNA]</scope>
    <source>
        <strain evidence="6">LMM 1652</strain>
    </source>
</reference>
<evidence type="ECO:0000313" key="6">
    <source>
        <dbReference type="Proteomes" id="UP000326711"/>
    </source>
</evidence>
<dbReference type="EMBL" id="CP045032">
    <property type="protein sequence ID" value="QFQ02294.1"/>
    <property type="molecule type" value="Genomic_DNA"/>
</dbReference>
<evidence type="ECO:0000256" key="1">
    <source>
        <dbReference type="ARBA" id="ARBA00008857"/>
    </source>
</evidence>
<dbReference type="InterPro" id="IPR058717">
    <property type="entry name" value="Phage_L5_Integrase_N"/>
</dbReference>
<dbReference type="OrthoDB" id="1822491at2"/>
<dbReference type="InterPro" id="IPR013762">
    <property type="entry name" value="Integrase-like_cat_sf"/>
</dbReference>
<gene>
    <name evidence="5" type="ORF">CUROG_04595</name>
</gene>
<dbReference type="Pfam" id="PF26003">
    <property type="entry name" value="Integrase_N_phage"/>
    <property type="match status" value="1"/>
</dbReference>
<dbReference type="Gene3D" id="1.10.150.130">
    <property type="match status" value="1"/>
</dbReference>
<organism evidence="5 6">
    <name type="scientific">Corynebacterium urogenitale</name>
    <dbReference type="NCBI Taxonomy" id="2487892"/>
    <lineage>
        <taxon>Bacteria</taxon>
        <taxon>Bacillati</taxon>
        <taxon>Actinomycetota</taxon>
        <taxon>Actinomycetes</taxon>
        <taxon>Mycobacteriales</taxon>
        <taxon>Corynebacteriaceae</taxon>
        <taxon>Corynebacterium</taxon>
    </lineage>
</organism>
<accession>A0A5J6Z5P3</accession>
<dbReference type="RefSeq" id="WP_151902676.1">
    <property type="nucleotide sequence ID" value="NZ_CP045032.1"/>
</dbReference>
<dbReference type="PANTHER" id="PTHR30349:SF64">
    <property type="entry name" value="PROPHAGE INTEGRASE INTD-RELATED"/>
    <property type="match status" value="1"/>
</dbReference>
<sequence>MARNQWGSVRRLPSGRYQARYTAPNGETYKADNTFPDKLSALGWLAGIRRQIDLGTWEPPSNQDAPDIPTVGEIVEHWLQQTSVDIRDSSKATYTDILNQRILNSPELVSIPVDRLTPLLVAGWWKDINQRYPATPDRNKKAYSKLRAAIALAVEYGFLPYNPVDIRAARKRPPRKRKNLPETEQLKGILEHMPERYKLATALCLFHGLRIGETLGLQYKHVVKNRSGYTLRIEGTLQRLVNEERKTFTRWQPKTKTEAGFREVPVLKEFQHTLENHLKQFPGSGSEFLTTTAVGNPVMDTSFRSVFNNAKRKAGAPEEITPHYGRNWLITRLAEAGATPKEIGRVLGQEDVSTILDVYMRVREHRPLELMNRINLNQQTVS</sequence>
<dbReference type="Proteomes" id="UP000326711">
    <property type="component" value="Chromosome"/>
</dbReference>
<dbReference type="GO" id="GO:0003677">
    <property type="term" value="F:DNA binding"/>
    <property type="evidence" value="ECO:0007669"/>
    <property type="project" value="UniProtKB-KW"/>
</dbReference>
<evidence type="ECO:0000259" key="4">
    <source>
        <dbReference type="PROSITE" id="PS51898"/>
    </source>
</evidence>
<dbReference type="AlphaFoldDB" id="A0A5J6Z5P3"/>
<dbReference type="GO" id="GO:0015074">
    <property type="term" value="P:DNA integration"/>
    <property type="evidence" value="ECO:0007669"/>
    <property type="project" value="InterPro"/>
</dbReference>
<dbReference type="SUPFAM" id="SSF56349">
    <property type="entry name" value="DNA breaking-rejoining enzymes"/>
    <property type="match status" value="1"/>
</dbReference>
<keyword evidence="3" id="KW-0233">DNA recombination</keyword>
<keyword evidence="2" id="KW-0238">DNA-binding</keyword>
<dbReference type="Gene3D" id="1.10.443.10">
    <property type="entry name" value="Intergrase catalytic core"/>
    <property type="match status" value="1"/>
</dbReference>
<evidence type="ECO:0000313" key="5">
    <source>
        <dbReference type="EMBL" id="QFQ02294.1"/>
    </source>
</evidence>
<protein>
    <submittedName>
        <fullName evidence="5">Prophage phiRv2 integrase</fullName>
    </submittedName>
</protein>
<keyword evidence="6" id="KW-1185">Reference proteome</keyword>